<dbReference type="GO" id="GO:0019367">
    <property type="term" value="P:fatty acid elongation, saturated fatty acid"/>
    <property type="evidence" value="ECO:0007669"/>
    <property type="project" value="TreeGrafter"/>
</dbReference>
<dbReference type="GO" id="GO:0009922">
    <property type="term" value="F:fatty acid elongase activity"/>
    <property type="evidence" value="ECO:0007669"/>
    <property type="project" value="InterPro"/>
</dbReference>
<evidence type="ECO:0008006" key="13">
    <source>
        <dbReference type="Google" id="ProtNLM"/>
    </source>
</evidence>
<keyword evidence="8 10" id="KW-0472">Membrane</keyword>
<feature type="transmembrane region" description="Helical" evidence="10">
    <location>
        <begin position="81"/>
        <end position="109"/>
    </location>
</feature>
<name>A0A8T0HG36_CERPU</name>
<proteinExistence type="predicted"/>
<evidence type="ECO:0000256" key="8">
    <source>
        <dbReference type="ARBA" id="ARBA00023136"/>
    </source>
</evidence>
<evidence type="ECO:0000256" key="7">
    <source>
        <dbReference type="ARBA" id="ARBA00023098"/>
    </source>
</evidence>
<protein>
    <recommendedName>
        <fullName evidence="13">Very-long-chain 3-oxoacyl-CoA synthase</fullName>
    </recommendedName>
</protein>
<evidence type="ECO:0000256" key="1">
    <source>
        <dbReference type="ARBA" id="ARBA00004141"/>
    </source>
</evidence>
<dbReference type="GO" id="GO:0034625">
    <property type="term" value="P:fatty acid elongation, monounsaturated fatty acid"/>
    <property type="evidence" value="ECO:0007669"/>
    <property type="project" value="TreeGrafter"/>
</dbReference>
<dbReference type="PROSITE" id="PS01188">
    <property type="entry name" value="ELO"/>
    <property type="match status" value="1"/>
</dbReference>
<dbReference type="GO" id="GO:0030148">
    <property type="term" value="P:sphingolipid biosynthetic process"/>
    <property type="evidence" value="ECO:0007669"/>
    <property type="project" value="TreeGrafter"/>
</dbReference>
<evidence type="ECO:0000256" key="3">
    <source>
        <dbReference type="ARBA" id="ARBA00022679"/>
    </source>
</evidence>
<evidence type="ECO:0000256" key="6">
    <source>
        <dbReference type="ARBA" id="ARBA00022989"/>
    </source>
</evidence>
<evidence type="ECO:0000256" key="5">
    <source>
        <dbReference type="ARBA" id="ARBA00022832"/>
    </source>
</evidence>
<keyword evidence="4 10" id="KW-0812">Transmembrane</keyword>
<comment type="subcellular location">
    <subcellularLocation>
        <location evidence="1">Membrane</location>
        <topology evidence="1">Multi-pass membrane protein</topology>
    </subcellularLocation>
</comment>
<keyword evidence="12" id="KW-1185">Reference proteome</keyword>
<dbReference type="InterPro" id="IPR002076">
    <property type="entry name" value="ELO_fam"/>
</dbReference>
<feature type="transmembrane region" description="Helical" evidence="10">
    <location>
        <begin position="205"/>
        <end position="225"/>
    </location>
</feature>
<keyword evidence="2" id="KW-0444">Lipid biosynthesis</keyword>
<feature type="transmembrane region" description="Helical" evidence="10">
    <location>
        <begin position="165"/>
        <end position="185"/>
    </location>
</feature>
<dbReference type="PANTHER" id="PTHR11157">
    <property type="entry name" value="FATTY ACID ACYL TRANSFERASE-RELATED"/>
    <property type="match status" value="1"/>
</dbReference>
<evidence type="ECO:0000256" key="9">
    <source>
        <dbReference type="ARBA" id="ARBA00023160"/>
    </source>
</evidence>
<feature type="transmembrane region" description="Helical" evidence="10">
    <location>
        <begin position="50"/>
        <end position="69"/>
    </location>
</feature>
<gene>
    <name evidence="11" type="ORF">KC19_6G183300</name>
</gene>
<dbReference type="PANTHER" id="PTHR11157:SF126">
    <property type="entry name" value="ELONGATION OF VERY LONG CHAIN FATTY ACIDS PROTEIN"/>
    <property type="match status" value="1"/>
</dbReference>
<dbReference type="EMBL" id="CM026427">
    <property type="protein sequence ID" value="KAG0570726.1"/>
    <property type="molecule type" value="Genomic_DNA"/>
</dbReference>
<sequence length="268" mass="30953">MEVVERVYSGVDVAVQHGLYEFLRRDFGVEVVSTPATKGLPFVDSPTPTVLSASLYLVVIVGGLLWITVGDLKPRAKEPGWLQALVLVHNLFCFALSLYMCVGIIYQAIVHGYSVWGNAYYPHHREIIMVLKRSTRQITFLHVYHHASISVIWWAIAHEVPGGDVYFSAALNAGVHVFMYGYYFLAALLRSKPKLRAKYLFWGRYLTQFQMFQFMLNLIHAYIIIKMKMPMPQYLVKTEFYYMISLLCLFGNFYFRKYIKSSKGDKIE</sequence>
<evidence type="ECO:0000256" key="10">
    <source>
        <dbReference type="SAM" id="Phobius"/>
    </source>
</evidence>
<keyword evidence="7" id="KW-0443">Lipid metabolism</keyword>
<evidence type="ECO:0000256" key="4">
    <source>
        <dbReference type="ARBA" id="ARBA00022692"/>
    </source>
</evidence>
<dbReference type="Pfam" id="PF01151">
    <property type="entry name" value="ELO"/>
    <property type="match status" value="2"/>
</dbReference>
<keyword evidence="5" id="KW-0276">Fatty acid metabolism</keyword>
<dbReference type="GO" id="GO:0034626">
    <property type="term" value="P:fatty acid elongation, polyunsaturated fatty acid"/>
    <property type="evidence" value="ECO:0007669"/>
    <property type="project" value="TreeGrafter"/>
</dbReference>
<keyword evidence="3" id="KW-0808">Transferase</keyword>
<feature type="transmembrane region" description="Helical" evidence="10">
    <location>
        <begin position="240"/>
        <end position="259"/>
    </location>
</feature>
<keyword evidence="9" id="KW-0275">Fatty acid biosynthesis</keyword>
<reference evidence="11 12" key="1">
    <citation type="submission" date="2020-06" db="EMBL/GenBank/DDBJ databases">
        <title>WGS assembly of Ceratodon purpureus strain R40.</title>
        <authorList>
            <person name="Carey S.B."/>
            <person name="Jenkins J."/>
            <person name="Shu S."/>
            <person name="Lovell J.T."/>
            <person name="Sreedasyam A."/>
            <person name="Maumus F."/>
            <person name="Tiley G.P."/>
            <person name="Fernandez-Pozo N."/>
            <person name="Barry K."/>
            <person name="Chen C."/>
            <person name="Wang M."/>
            <person name="Lipzen A."/>
            <person name="Daum C."/>
            <person name="Saski C.A."/>
            <person name="Payton A.C."/>
            <person name="Mcbreen J.C."/>
            <person name="Conrad R.E."/>
            <person name="Kollar L.M."/>
            <person name="Olsson S."/>
            <person name="Huttunen S."/>
            <person name="Landis J.B."/>
            <person name="Wickett N.J."/>
            <person name="Johnson M.G."/>
            <person name="Rensing S.A."/>
            <person name="Grimwood J."/>
            <person name="Schmutz J."/>
            <person name="Mcdaniel S.F."/>
        </authorList>
    </citation>
    <scope>NUCLEOTIDE SEQUENCE [LARGE SCALE GENOMIC DNA]</scope>
    <source>
        <strain evidence="11 12">R40</strain>
    </source>
</reference>
<dbReference type="GO" id="GO:0042761">
    <property type="term" value="P:very long-chain fatty acid biosynthetic process"/>
    <property type="evidence" value="ECO:0007669"/>
    <property type="project" value="TreeGrafter"/>
</dbReference>
<comment type="caution">
    <text evidence="11">The sequence shown here is derived from an EMBL/GenBank/DDBJ whole genome shotgun (WGS) entry which is preliminary data.</text>
</comment>
<dbReference type="AlphaFoldDB" id="A0A8T0HG36"/>
<evidence type="ECO:0000313" key="11">
    <source>
        <dbReference type="EMBL" id="KAG0570726.1"/>
    </source>
</evidence>
<dbReference type="Proteomes" id="UP000822688">
    <property type="component" value="Chromosome 6"/>
</dbReference>
<keyword evidence="6 10" id="KW-1133">Transmembrane helix</keyword>
<dbReference type="InterPro" id="IPR030457">
    <property type="entry name" value="ELO_CS"/>
</dbReference>
<dbReference type="GO" id="GO:0005789">
    <property type="term" value="C:endoplasmic reticulum membrane"/>
    <property type="evidence" value="ECO:0007669"/>
    <property type="project" value="TreeGrafter"/>
</dbReference>
<evidence type="ECO:0000256" key="2">
    <source>
        <dbReference type="ARBA" id="ARBA00022516"/>
    </source>
</evidence>
<organism evidence="11 12">
    <name type="scientific">Ceratodon purpureus</name>
    <name type="common">Fire moss</name>
    <name type="synonym">Dicranum purpureum</name>
    <dbReference type="NCBI Taxonomy" id="3225"/>
    <lineage>
        <taxon>Eukaryota</taxon>
        <taxon>Viridiplantae</taxon>
        <taxon>Streptophyta</taxon>
        <taxon>Embryophyta</taxon>
        <taxon>Bryophyta</taxon>
        <taxon>Bryophytina</taxon>
        <taxon>Bryopsida</taxon>
        <taxon>Dicranidae</taxon>
        <taxon>Pseudoditrichales</taxon>
        <taxon>Ditrichaceae</taxon>
        <taxon>Ceratodon</taxon>
    </lineage>
</organism>
<evidence type="ECO:0000313" key="12">
    <source>
        <dbReference type="Proteomes" id="UP000822688"/>
    </source>
</evidence>
<accession>A0A8T0HG36</accession>